<dbReference type="InterPro" id="IPR047951">
    <property type="entry name" value="Transpos_ISL3"/>
</dbReference>
<name>A0A4R4ME84_9ACTN</name>
<proteinExistence type="predicted"/>
<dbReference type="EMBL" id="SMJZ01000380">
    <property type="protein sequence ID" value="TDB93847.1"/>
    <property type="molecule type" value="Genomic_DNA"/>
</dbReference>
<reference evidence="2 3" key="1">
    <citation type="submission" date="2019-02" db="EMBL/GenBank/DDBJ databases">
        <title>Draft genome sequences of novel Actinobacteria.</title>
        <authorList>
            <person name="Sahin N."/>
            <person name="Ay H."/>
            <person name="Saygin H."/>
        </authorList>
    </citation>
    <scope>NUCLEOTIDE SEQUENCE [LARGE SCALE GENOMIC DNA]</scope>
    <source>
        <strain evidence="2 3">KC201</strain>
    </source>
</reference>
<dbReference type="Proteomes" id="UP000295157">
    <property type="component" value="Unassembled WGS sequence"/>
</dbReference>
<organism evidence="2 3">
    <name type="scientific">Nonomuraea longispora</name>
    <dbReference type="NCBI Taxonomy" id="1848320"/>
    <lineage>
        <taxon>Bacteria</taxon>
        <taxon>Bacillati</taxon>
        <taxon>Actinomycetota</taxon>
        <taxon>Actinomycetes</taxon>
        <taxon>Streptosporangiales</taxon>
        <taxon>Streptosporangiaceae</taxon>
        <taxon>Nonomuraea</taxon>
    </lineage>
</organism>
<feature type="domain" description="Transposase IS204/IS1001/IS1096/IS1165 zinc-finger" evidence="1">
    <location>
        <begin position="44"/>
        <end position="86"/>
    </location>
</feature>
<sequence length="222" mass="24416">MPRRARKPAAFHLLLLRLNQVHVETVEQDGSDVLIKTRTRTVETACHQCSTPTGRQHSRCRRRLRDLTAAGRPVLIDLEARRCFCDNTARQVCTFVEQVPVVTQRRPRRTSLLRSVLESIALALAGRAGARLAALFGLAVSRSALIGHIHALGVDDFAARRGRHYGTIPVDMDTHRPIDLLANRAGTLTERSFGQGIVPMFTPLALGDDGEGVPTAFGRPGF</sequence>
<evidence type="ECO:0000313" key="3">
    <source>
        <dbReference type="Proteomes" id="UP000295157"/>
    </source>
</evidence>
<dbReference type="PANTHER" id="PTHR33498">
    <property type="entry name" value="TRANSPOSASE FOR INSERTION SEQUENCE ELEMENT IS1557"/>
    <property type="match status" value="1"/>
</dbReference>
<accession>A0A4R4ME84</accession>
<dbReference type="InterPro" id="IPR029261">
    <property type="entry name" value="Transposase_Znf"/>
</dbReference>
<dbReference type="AlphaFoldDB" id="A0A4R4ME84"/>
<protein>
    <submittedName>
        <fullName evidence="2">Transposase</fullName>
    </submittedName>
</protein>
<dbReference type="PANTHER" id="PTHR33498:SF1">
    <property type="entry name" value="TRANSPOSASE FOR INSERTION SEQUENCE ELEMENT IS1557"/>
    <property type="match status" value="1"/>
</dbReference>
<comment type="caution">
    <text evidence="2">The sequence shown here is derived from an EMBL/GenBank/DDBJ whole genome shotgun (WGS) entry which is preliminary data.</text>
</comment>
<keyword evidence="3" id="KW-1185">Reference proteome</keyword>
<gene>
    <name evidence="2" type="ORF">E1267_43205</name>
</gene>
<dbReference type="RefSeq" id="WP_132342037.1">
    <property type="nucleotide sequence ID" value="NZ_SMJZ01000380.1"/>
</dbReference>
<dbReference type="Pfam" id="PF14690">
    <property type="entry name" value="Zn_ribbon_ISL3"/>
    <property type="match status" value="1"/>
</dbReference>
<evidence type="ECO:0000313" key="2">
    <source>
        <dbReference type="EMBL" id="TDB93847.1"/>
    </source>
</evidence>
<dbReference type="OrthoDB" id="3238779at2"/>
<evidence type="ECO:0000259" key="1">
    <source>
        <dbReference type="Pfam" id="PF14690"/>
    </source>
</evidence>